<feature type="transmembrane region" description="Helical" evidence="1">
    <location>
        <begin position="61"/>
        <end position="80"/>
    </location>
</feature>
<keyword evidence="1" id="KW-1133">Transmembrane helix</keyword>
<evidence type="ECO:0000256" key="1">
    <source>
        <dbReference type="SAM" id="Phobius"/>
    </source>
</evidence>
<sequence>MNKTNYIVHAEQSSETFVLKYLYPAFSIRAKRPGLAAEPKSRIEPKRDWWSLYLMVKRLELLDHNLLSLAIAAVAMGIIIRNPAV</sequence>
<accession>A0A9D4FLQ4</accession>
<dbReference type="EMBL" id="JAIWYP010000007">
    <property type="protein sequence ID" value="KAH3799904.1"/>
    <property type="molecule type" value="Genomic_DNA"/>
</dbReference>
<reference evidence="2" key="1">
    <citation type="journal article" date="2019" name="bioRxiv">
        <title>The Genome of the Zebra Mussel, Dreissena polymorpha: A Resource for Invasive Species Research.</title>
        <authorList>
            <person name="McCartney M.A."/>
            <person name="Auch B."/>
            <person name="Kono T."/>
            <person name="Mallez S."/>
            <person name="Zhang Y."/>
            <person name="Obille A."/>
            <person name="Becker A."/>
            <person name="Abrahante J.E."/>
            <person name="Garbe J."/>
            <person name="Badalamenti J.P."/>
            <person name="Herman A."/>
            <person name="Mangelson H."/>
            <person name="Liachko I."/>
            <person name="Sullivan S."/>
            <person name="Sone E.D."/>
            <person name="Koren S."/>
            <person name="Silverstein K.A.T."/>
            <person name="Beckman K.B."/>
            <person name="Gohl D.M."/>
        </authorList>
    </citation>
    <scope>NUCLEOTIDE SEQUENCE</scope>
    <source>
        <strain evidence="2">Duluth1</strain>
        <tissue evidence="2">Whole animal</tissue>
    </source>
</reference>
<protein>
    <submittedName>
        <fullName evidence="2">Uncharacterized protein</fullName>
    </submittedName>
</protein>
<proteinExistence type="predicted"/>
<evidence type="ECO:0000313" key="2">
    <source>
        <dbReference type="EMBL" id="KAH3799904.1"/>
    </source>
</evidence>
<evidence type="ECO:0000313" key="3">
    <source>
        <dbReference type="Proteomes" id="UP000828390"/>
    </source>
</evidence>
<dbReference type="Proteomes" id="UP000828390">
    <property type="component" value="Unassembled WGS sequence"/>
</dbReference>
<reference evidence="2" key="2">
    <citation type="submission" date="2020-11" db="EMBL/GenBank/DDBJ databases">
        <authorList>
            <person name="McCartney M.A."/>
            <person name="Auch B."/>
            <person name="Kono T."/>
            <person name="Mallez S."/>
            <person name="Becker A."/>
            <person name="Gohl D.M."/>
            <person name="Silverstein K.A.T."/>
            <person name="Koren S."/>
            <person name="Bechman K.B."/>
            <person name="Herman A."/>
            <person name="Abrahante J.E."/>
            <person name="Garbe J."/>
        </authorList>
    </citation>
    <scope>NUCLEOTIDE SEQUENCE</scope>
    <source>
        <strain evidence="2">Duluth1</strain>
        <tissue evidence="2">Whole animal</tissue>
    </source>
</reference>
<gene>
    <name evidence="2" type="ORF">DPMN_153525</name>
</gene>
<organism evidence="2 3">
    <name type="scientific">Dreissena polymorpha</name>
    <name type="common">Zebra mussel</name>
    <name type="synonym">Mytilus polymorpha</name>
    <dbReference type="NCBI Taxonomy" id="45954"/>
    <lineage>
        <taxon>Eukaryota</taxon>
        <taxon>Metazoa</taxon>
        <taxon>Spiralia</taxon>
        <taxon>Lophotrochozoa</taxon>
        <taxon>Mollusca</taxon>
        <taxon>Bivalvia</taxon>
        <taxon>Autobranchia</taxon>
        <taxon>Heteroconchia</taxon>
        <taxon>Euheterodonta</taxon>
        <taxon>Imparidentia</taxon>
        <taxon>Neoheterodontei</taxon>
        <taxon>Myida</taxon>
        <taxon>Dreissenoidea</taxon>
        <taxon>Dreissenidae</taxon>
        <taxon>Dreissena</taxon>
    </lineage>
</organism>
<keyword evidence="1" id="KW-0472">Membrane</keyword>
<dbReference type="AlphaFoldDB" id="A0A9D4FLQ4"/>
<keyword evidence="1" id="KW-0812">Transmembrane</keyword>
<name>A0A9D4FLQ4_DREPO</name>
<keyword evidence="3" id="KW-1185">Reference proteome</keyword>
<comment type="caution">
    <text evidence="2">The sequence shown here is derived from an EMBL/GenBank/DDBJ whole genome shotgun (WGS) entry which is preliminary data.</text>
</comment>